<sequence>MRAKHRDWTQLVKQDPKGGGRDHPFSDSVS</sequence>
<organism evidence="2">
    <name type="scientific">Anguilla anguilla</name>
    <name type="common">European freshwater eel</name>
    <name type="synonym">Muraena anguilla</name>
    <dbReference type="NCBI Taxonomy" id="7936"/>
    <lineage>
        <taxon>Eukaryota</taxon>
        <taxon>Metazoa</taxon>
        <taxon>Chordata</taxon>
        <taxon>Craniata</taxon>
        <taxon>Vertebrata</taxon>
        <taxon>Euteleostomi</taxon>
        <taxon>Actinopterygii</taxon>
        <taxon>Neopterygii</taxon>
        <taxon>Teleostei</taxon>
        <taxon>Anguilliformes</taxon>
        <taxon>Anguillidae</taxon>
        <taxon>Anguilla</taxon>
    </lineage>
</organism>
<evidence type="ECO:0000256" key="1">
    <source>
        <dbReference type="SAM" id="MobiDB-lite"/>
    </source>
</evidence>
<reference evidence="2" key="2">
    <citation type="journal article" date="2015" name="Fish Shellfish Immunol.">
        <title>Early steps in the European eel (Anguilla anguilla)-Vibrio vulnificus interaction in the gills: Role of the RtxA13 toxin.</title>
        <authorList>
            <person name="Callol A."/>
            <person name="Pajuelo D."/>
            <person name="Ebbesson L."/>
            <person name="Teles M."/>
            <person name="MacKenzie S."/>
            <person name="Amaro C."/>
        </authorList>
    </citation>
    <scope>NUCLEOTIDE SEQUENCE</scope>
</reference>
<dbReference type="AlphaFoldDB" id="A0A0E9PA08"/>
<accession>A0A0E9PA08</accession>
<feature type="compositionally biased region" description="Basic and acidic residues" evidence="1">
    <location>
        <begin position="14"/>
        <end position="30"/>
    </location>
</feature>
<proteinExistence type="predicted"/>
<protein>
    <submittedName>
        <fullName evidence="2">Uncharacterized protein</fullName>
    </submittedName>
</protein>
<dbReference type="EMBL" id="GBXM01107884">
    <property type="protein sequence ID" value="JAH00693.1"/>
    <property type="molecule type" value="Transcribed_RNA"/>
</dbReference>
<reference evidence="2" key="1">
    <citation type="submission" date="2014-11" db="EMBL/GenBank/DDBJ databases">
        <authorList>
            <person name="Amaro Gonzalez C."/>
        </authorList>
    </citation>
    <scope>NUCLEOTIDE SEQUENCE</scope>
</reference>
<name>A0A0E9PA08_ANGAN</name>
<evidence type="ECO:0000313" key="2">
    <source>
        <dbReference type="EMBL" id="JAH00693.1"/>
    </source>
</evidence>
<feature type="region of interest" description="Disordered" evidence="1">
    <location>
        <begin position="1"/>
        <end position="30"/>
    </location>
</feature>